<reference evidence="2" key="1">
    <citation type="journal article" date="2021" name="Nat. Commun.">
        <title>Genetic determinants of endophytism in the Arabidopsis root mycobiome.</title>
        <authorList>
            <person name="Mesny F."/>
            <person name="Miyauchi S."/>
            <person name="Thiergart T."/>
            <person name="Pickel B."/>
            <person name="Atanasova L."/>
            <person name="Karlsson M."/>
            <person name="Huettel B."/>
            <person name="Barry K.W."/>
            <person name="Haridas S."/>
            <person name="Chen C."/>
            <person name="Bauer D."/>
            <person name="Andreopoulos W."/>
            <person name="Pangilinan J."/>
            <person name="LaButti K."/>
            <person name="Riley R."/>
            <person name="Lipzen A."/>
            <person name="Clum A."/>
            <person name="Drula E."/>
            <person name="Henrissat B."/>
            <person name="Kohler A."/>
            <person name="Grigoriev I.V."/>
            <person name="Martin F.M."/>
            <person name="Hacquard S."/>
        </authorList>
    </citation>
    <scope>NUCLEOTIDE SEQUENCE</scope>
    <source>
        <strain evidence="2">MPI-CAGE-AT-0147</strain>
    </source>
</reference>
<keyword evidence="1" id="KW-0812">Transmembrane</keyword>
<name>A0A9P9FK05_9HYPO</name>
<dbReference type="PANTHER" id="PTHR35340">
    <property type="entry name" value="PQQ ENZYME REPEAT PROTEIN-RELATED"/>
    <property type="match status" value="1"/>
</dbReference>
<accession>A0A9P9FK05</accession>
<gene>
    <name evidence="2" type="ORF">EDB81DRAFT_778932</name>
</gene>
<dbReference type="InterPro" id="IPR011047">
    <property type="entry name" value="Quinoprotein_ADH-like_sf"/>
</dbReference>
<feature type="transmembrane region" description="Helical" evidence="1">
    <location>
        <begin position="12"/>
        <end position="32"/>
    </location>
</feature>
<dbReference type="InterPro" id="IPR039535">
    <property type="entry name" value="ASST-like"/>
</dbReference>
<comment type="caution">
    <text evidence="2">The sequence shown here is derived from an EMBL/GenBank/DDBJ whole genome shotgun (WGS) entry which is preliminary data.</text>
</comment>
<evidence type="ECO:0000256" key="1">
    <source>
        <dbReference type="SAM" id="Phobius"/>
    </source>
</evidence>
<dbReference type="EMBL" id="JAGMUV010000003">
    <property type="protein sequence ID" value="KAH7165289.1"/>
    <property type="molecule type" value="Genomic_DNA"/>
</dbReference>
<evidence type="ECO:0000313" key="2">
    <source>
        <dbReference type="EMBL" id="KAH7165289.1"/>
    </source>
</evidence>
<keyword evidence="3" id="KW-1185">Reference proteome</keyword>
<dbReference type="Proteomes" id="UP000738349">
    <property type="component" value="Unassembled WGS sequence"/>
</dbReference>
<dbReference type="AlphaFoldDB" id="A0A9P9FK05"/>
<proteinExistence type="predicted"/>
<dbReference type="PANTHER" id="PTHR35340:SF6">
    <property type="entry name" value="ASST-DOMAIN-CONTAINING PROTEIN"/>
    <property type="match status" value="1"/>
</dbReference>
<keyword evidence="1" id="KW-1133">Transmembrane helix</keyword>
<sequence length="559" mass="62075">MIAPQTSSSAWPVRLITFGCFAGCLLVYYILFSPPSYPAPHKAPRPPTKAFRQFPSQTHTKIVFPKDESLWPYWTFKTAPFQPPYFNTIRSGLPVADGYLFLTPKTEGEGHELQNLPVVMTVDNDLVYCYNQNQSAETTDFRVQIVDGEPRLTGWQGLMRSGHGYGEWFMLDDKYEKTTVTLDATMHTTLGDIAPPGFLDYQEHEVTPEGTLLVTASNLTTADLSGIGGKAAKFVLDNVIYEIDIKTNEVLFTWSALDHYGPGDSKLRLPSTLGDGSEHRPYDYFHINSLQAVGSEYILVSSRHLWSLMLISRTTGNVVWTLDGSGQGGDFGAAPKEAQFQYQHHARVYNVTDDSITISLFDNHNAEDTASKETSRPLLLELSLPPDGVKPPTVLRNLHKSLEAVSTGQGSYDAQLHNGNQLVGYGRIPVIREYGPSGDPDDVRWQARFGRNDASASYRVSKASWSATPKNWGPKLVYEKNGADRKAYLSWNGATGVEAWRLYDIELESKMRPLGWANSSGFETVISIPDYINKTECIIAAAVQGGEEVRLSNKACHGR</sequence>
<dbReference type="SUPFAM" id="SSF50998">
    <property type="entry name" value="Quinoprotein alcohol dehydrogenase-like"/>
    <property type="match status" value="1"/>
</dbReference>
<dbReference type="InterPro" id="IPR053143">
    <property type="entry name" value="Arylsulfate_ST"/>
</dbReference>
<keyword evidence="1" id="KW-0472">Membrane</keyword>
<evidence type="ECO:0000313" key="3">
    <source>
        <dbReference type="Proteomes" id="UP000738349"/>
    </source>
</evidence>
<dbReference type="OrthoDB" id="5377172at2759"/>
<organism evidence="2 3">
    <name type="scientific">Dactylonectria macrodidyma</name>
    <dbReference type="NCBI Taxonomy" id="307937"/>
    <lineage>
        <taxon>Eukaryota</taxon>
        <taxon>Fungi</taxon>
        <taxon>Dikarya</taxon>
        <taxon>Ascomycota</taxon>
        <taxon>Pezizomycotina</taxon>
        <taxon>Sordariomycetes</taxon>
        <taxon>Hypocreomycetidae</taxon>
        <taxon>Hypocreales</taxon>
        <taxon>Nectriaceae</taxon>
        <taxon>Dactylonectria</taxon>
    </lineage>
</organism>
<dbReference type="Pfam" id="PF14269">
    <property type="entry name" value="Arylsulfotran_2"/>
    <property type="match status" value="1"/>
</dbReference>
<protein>
    <submittedName>
        <fullName evidence="2">ASST-domain-containing protein</fullName>
    </submittedName>
</protein>